<dbReference type="Proteomes" id="UP000593566">
    <property type="component" value="Unassembled WGS sequence"/>
</dbReference>
<proteinExistence type="predicted"/>
<gene>
    <name evidence="2" type="ORF">HO133_008499</name>
</gene>
<comment type="caution">
    <text evidence="2">The sequence shown here is derived from an EMBL/GenBank/DDBJ whole genome shotgun (WGS) entry which is preliminary data.</text>
</comment>
<keyword evidence="3" id="KW-1185">Reference proteome</keyword>
<evidence type="ECO:0000256" key="1">
    <source>
        <dbReference type="SAM" id="MobiDB-lite"/>
    </source>
</evidence>
<dbReference type="GeneID" id="59336895"/>
<feature type="region of interest" description="Disordered" evidence="1">
    <location>
        <begin position="617"/>
        <end position="729"/>
    </location>
</feature>
<feature type="compositionally biased region" description="Polar residues" evidence="1">
    <location>
        <begin position="566"/>
        <end position="590"/>
    </location>
</feature>
<feature type="compositionally biased region" description="Basic residues" evidence="1">
    <location>
        <begin position="957"/>
        <end position="966"/>
    </location>
</feature>
<feature type="compositionally biased region" description="Basic and acidic residues" evidence="1">
    <location>
        <begin position="636"/>
        <end position="656"/>
    </location>
</feature>
<feature type="compositionally biased region" description="Basic and acidic residues" evidence="1">
    <location>
        <begin position="28"/>
        <end position="38"/>
    </location>
</feature>
<accession>A0A8H6FGI9</accession>
<feature type="compositionally biased region" description="Basic and acidic residues" evidence="1">
    <location>
        <begin position="442"/>
        <end position="456"/>
    </location>
</feature>
<feature type="compositionally biased region" description="Polar residues" evidence="1">
    <location>
        <begin position="97"/>
        <end position="106"/>
    </location>
</feature>
<feature type="region of interest" description="Disordered" evidence="1">
    <location>
        <begin position="1"/>
        <end position="114"/>
    </location>
</feature>
<evidence type="ECO:0000313" key="3">
    <source>
        <dbReference type="Proteomes" id="UP000593566"/>
    </source>
</evidence>
<feature type="region of interest" description="Disordered" evidence="1">
    <location>
        <begin position="394"/>
        <end position="457"/>
    </location>
</feature>
<organism evidence="2 3">
    <name type="scientific">Letharia lupina</name>
    <dbReference type="NCBI Taxonomy" id="560253"/>
    <lineage>
        <taxon>Eukaryota</taxon>
        <taxon>Fungi</taxon>
        <taxon>Dikarya</taxon>
        <taxon>Ascomycota</taxon>
        <taxon>Pezizomycotina</taxon>
        <taxon>Lecanoromycetes</taxon>
        <taxon>OSLEUM clade</taxon>
        <taxon>Lecanoromycetidae</taxon>
        <taxon>Lecanorales</taxon>
        <taxon>Lecanorineae</taxon>
        <taxon>Parmeliaceae</taxon>
        <taxon>Letharia</taxon>
    </lineage>
</organism>
<name>A0A8H6FGI9_9LECA</name>
<feature type="compositionally biased region" description="Acidic residues" evidence="1">
    <location>
        <begin position="700"/>
        <end position="716"/>
    </location>
</feature>
<feature type="region of interest" description="Disordered" evidence="1">
    <location>
        <begin position="559"/>
        <end position="601"/>
    </location>
</feature>
<feature type="compositionally biased region" description="Basic and acidic residues" evidence="1">
    <location>
        <begin position="45"/>
        <end position="74"/>
    </location>
</feature>
<reference evidence="2 3" key="1">
    <citation type="journal article" date="2020" name="Genomics">
        <title>Complete, high-quality genomes from long-read metagenomic sequencing of two wolf lichen thalli reveals enigmatic genome architecture.</title>
        <authorList>
            <person name="McKenzie S.K."/>
            <person name="Walston R.F."/>
            <person name="Allen J.L."/>
        </authorList>
    </citation>
    <scope>NUCLEOTIDE SEQUENCE [LARGE SCALE GENOMIC DNA]</scope>
    <source>
        <strain evidence="2">WasteWater1</strain>
    </source>
</reference>
<feature type="region of interest" description="Disordered" evidence="1">
    <location>
        <begin position="921"/>
        <end position="966"/>
    </location>
</feature>
<protein>
    <submittedName>
        <fullName evidence="2">Uncharacterized protein</fullName>
    </submittedName>
</protein>
<dbReference type="RefSeq" id="XP_037155366.1">
    <property type="nucleotide sequence ID" value="XM_037299365.1"/>
</dbReference>
<evidence type="ECO:0000313" key="2">
    <source>
        <dbReference type="EMBL" id="KAF6227058.1"/>
    </source>
</evidence>
<dbReference type="AlphaFoldDB" id="A0A8H6FGI9"/>
<sequence length="966" mass="104598">MAPRPKTYGTRRSHAKPAGDLVNETTADEPKPKLRRIDVISASMRTDEEKDLGKAQKEEKKDVPSQGLGKEDKSASGIALGQRAAPSRTPDIEDKSTTASPASGSLKNRRMSAQDMLVPDTSVKERGSRCKSIRKLVNGSATLENENLITNTGFESVPTDHTSPSHAKAIFRPNGFTDDNQQSYAGHDLDLTDKPSDIGDLAIWVAQLIRKISDKSLTTAVSESGQKDSNPQPEHDIEMVDARDNVEDVRMTRGKEKKRLQQLKAKEPANDLSGKFVAGVGNLLRPRDAAPIEMQLKDDLNDELKQRLFGPSVSTDMSTGVIERNACGKLLFNTLVDIGDSANRNSAAVLKSALEERKDDAPFLSAVKLLASSSEIMAFINFLFSKDDPLQWEASNADESRPSTGLETSGATTVTETSDLTSRAGTSITDAENSFKATTKNKAMDSENHEKQKRSQEAIQALDAATTILVQIQQGEAGMDVVTPYASGSMISNPVGQRHMNTYGTANGPPYSDHPTYGMAHGLPVGANLNNYASPYAIPLATHPDSYASPYSNPVNQPPANYASPYANSMVPNQASGSGSVGSGDNQANTHDGHETPHDNKEAHTALQDIIGATTEAKKENDKAAGQDISNEEEDASKASKENDGQGVSNEKKETSKACNEAPGQGVSNKKEEASNVVDLDETDVDDADKQGNSRGEDETRSDDDLTDDDLTDDDLMPAKTDNQNIVPPAENHKLFTGERLGDFTSRENIDWLLAVGNGGKIPTPNKNTRMSSPSRSSSSQTDAQVQTEVSRIIDQIMLYKDWRGHPGGTTKQLFYASAEGQRLAAELRRLMAIAKPVLNTIIPLAESQARLRFYQQLESHAIKEKRDREIQEGINRFYGAPVQMQPWGPPPAGIPVVGFPIPPTLPSNGPVQVPFVRRGNVITAPPGGRNPEEEKKAETYGYPPMPGSRPGDSHRGQKRKTAARH</sequence>
<feature type="region of interest" description="Disordered" evidence="1">
    <location>
        <begin position="758"/>
        <end position="786"/>
    </location>
</feature>
<feature type="compositionally biased region" description="Basic and acidic residues" evidence="1">
    <location>
        <begin position="688"/>
        <end position="699"/>
    </location>
</feature>
<dbReference type="EMBL" id="JACCJB010000005">
    <property type="protein sequence ID" value="KAF6227058.1"/>
    <property type="molecule type" value="Genomic_DNA"/>
</dbReference>
<feature type="compositionally biased region" description="Polar residues" evidence="1">
    <location>
        <begin position="402"/>
        <end position="441"/>
    </location>
</feature>
<feature type="compositionally biased region" description="Basic and acidic residues" evidence="1">
    <location>
        <begin position="591"/>
        <end position="601"/>
    </location>
</feature>